<dbReference type="STRING" id="1194090.SAMN05443144_105130"/>
<dbReference type="Proteomes" id="UP000184041">
    <property type="component" value="Unassembled WGS sequence"/>
</dbReference>
<accession>A0A1M4YQX2</accession>
<organism evidence="1 2">
    <name type="scientific">Fodinibius roseus</name>
    <dbReference type="NCBI Taxonomy" id="1194090"/>
    <lineage>
        <taxon>Bacteria</taxon>
        <taxon>Pseudomonadati</taxon>
        <taxon>Balneolota</taxon>
        <taxon>Balneolia</taxon>
        <taxon>Balneolales</taxon>
        <taxon>Balneolaceae</taxon>
        <taxon>Fodinibius</taxon>
    </lineage>
</organism>
<keyword evidence="2" id="KW-1185">Reference proteome</keyword>
<reference evidence="1 2" key="1">
    <citation type="submission" date="2016-11" db="EMBL/GenBank/DDBJ databases">
        <authorList>
            <person name="Jaros S."/>
            <person name="Januszkiewicz K."/>
            <person name="Wedrychowicz H."/>
        </authorList>
    </citation>
    <scope>NUCLEOTIDE SEQUENCE [LARGE SCALE GENOMIC DNA]</scope>
    <source>
        <strain evidence="1 2">DSM 21986</strain>
    </source>
</reference>
<proteinExistence type="predicted"/>
<dbReference type="EMBL" id="FQUS01000005">
    <property type="protein sequence ID" value="SHF08078.1"/>
    <property type="molecule type" value="Genomic_DNA"/>
</dbReference>
<evidence type="ECO:0000313" key="1">
    <source>
        <dbReference type="EMBL" id="SHF08078.1"/>
    </source>
</evidence>
<gene>
    <name evidence="1" type="ORF">SAMN05443144_105130</name>
</gene>
<dbReference type="RefSeq" id="WP_073060954.1">
    <property type="nucleotide sequence ID" value="NZ_FQUS01000005.1"/>
</dbReference>
<name>A0A1M4YQX2_9BACT</name>
<dbReference type="OrthoDB" id="195113at2"/>
<dbReference type="AlphaFoldDB" id="A0A1M4YQX2"/>
<sequence length="76" mass="8651">MKTQYYTTTSIDGFMTDGNHSLDWFFQFGEVESMTGAPLLPRNITTPPIKLIDVQQHGGFFAVMKFIESYNTHQTA</sequence>
<evidence type="ECO:0000313" key="2">
    <source>
        <dbReference type="Proteomes" id="UP000184041"/>
    </source>
</evidence>
<evidence type="ECO:0008006" key="3">
    <source>
        <dbReference type="Google" id="ProtNLM"/>
    </source>
</evidence>
<protein>
    <recommendedName>
        <fullName evidence="3">RibD C-terminal domain-containing protein</fullName>
    </recommendedName>
</protein>